<dbReference type="PANTHER" id="PTHR17985">
    <property type="entry name" value="SER/THR-RICH PROTEIN T10 IN DGCR REGION"/>
    <property type="match status" value="1"/>
</dbReference>
<dbReference type="InterPro" id="IPR008551">
    <property type="entry name" value="TANGO2"/>
</dbReference>
<dbReference type="Proteomes" id="UP000319449">
    <property type="component" value="Unassembled WGS sequence"/>
</dbReference>
<dbReference type="AlphaFoldDB" id="A0A562VN35"/>
<dbReference type="EMBL" id="VLLN01000009">
    <property type="protein sequence ID" value="TWJ19403.1"/>
    <property type="molecule type" value="Genomic_DNA"/>
</dbReference>
<evidence type="ECO:0000313" key="1">
    <source>
        <dbReference type="EMBL" id="TWJ19403.1"/>
    </source>
</evidence>
<proteinExistence type="predicted"/>
<keyword evidence="2" id="KW-1185">Reference proteome</keyword>
<sequence length="266" mass="28883">MCLIVFALDAHPRYRLVLAANRDEYFTRPTAPAGFWPEASQLLAGRDLQGGGSWLGITSTRRLAAITNYRDPHHQPANPPSRGRLVADFLTGTETPAAFLEKLGREQGRYGGFNLLVGDDNGLFWHSNRGSGPEQIPAGIHGLSNHLLDSPWPKVTAAKARLAELLASGQPDMEAMFAALADTSQFPDPLLPDTGIGIDRERFLSPIFIAGDAYGTRSTTLILIDRDNRVTFAERCYDSRQQVTATTTVSIAPDGSHSALHAGEHP</sequence>
<dbReference type="Pfam" id="PF05742">
    <property type="entry name" value="TANGO2"/>
    <property type="match status" value="1"/>
</dbReference>
<comment type="caution">
    <text evidence="1">The sequence shown here is derived from an EMBL/GenBank/DDBJ whole genome shotgun (WGS) entry which is preliminary data.</text>
</comment>
<evidence type="ECO:0000313" key="2">
    <source>
        <dbReference type="Proteomes" id="UP000319449"/>
    </source>
</evidence>
<reference evidence="1 2" key="1">
    <citation type="submission" date="2019-07" db="EMBL/GenBank/DDBJ databases">
        <title>Genomic Encyclopedia of Archaeal and Bacterial Type Strains, Phase II (KMG-II): from individual species to whole genera.</title>
        <authorList>
            <person name="Goeker M."/>
        </authorList>
    </citation>
    <scope>NUCLEOTIDE SEQUENCE [LARGE SCALE GENOMIC DNA]</scope>
    <source>
        <strain evidence="1 2">ATCC BAA-1139</strain>
    </source>
</reference>
<protein>
    <submittedName>
        <fullName evidence="1">Uncharacterized protein with NRDE domain</fullName>
    </submittedName>
</protein>
<gene>
    <name evidence="1" type="ORF">JN12_01819</name>
</gene>
<accession>A0A562VN35</accession>
<dbReference type="PANTHER" id="PTHR17985:SF8">
    <property type="entry name" value="TRANSPORT AND GOLGI ORGANIZATION PROTEIN 2 HOMOLOG"/>
    <property type="match status" value="1"/>
</dbReference>
<name>A0A562VN35_9BACT</name>
<organism evidence="1 2">
    <name type="scientific">Geobacter argillaceus</name>
    <dbReference type="NCBI Taxonomy" id="345631"/>
    <lineage>
        <taxon>Bacteria</taxon>
        <taxon>Pseudomonadati</taxon>
        <taxon>Thermodesulfobacteriota</taxon>
        <taxon>Desulfuromonadia</taxon>
        <taxon>Geobacterales</taxon>
        <taxon>Geobacteraceae</taxon>
        <taxon>Geobacter</taxon>
    </lineage>
</organism>
<dbReference type="OrthoDB" id="4380123at2"/>
<dbReference type="RefSeq" id="WP_145021539.1">
    <property type="nucleotide sequence ID" value="NZ_VLLN01000009.1"/>
</dbReference>